<dbReference type="PANTHER" id="PTHR33677:SF3">
    <property type="entry name" value="COPPER-SENSING TRANSCRIPTIONAL REPRESSOR RICR"/>
    <property type="match status" value="1"/>
</dbReference>
<sequence length="99" mass="11366">MVQCCCKHKNIERSESEKKDLITRLNRVEGQIRGIKKMVEENIYCNDILIQTSAATAALNAFNRELLKQHLSSCVKEELEKGNDEVIAELVKTLEKMMK</sequence>
<dbReference type="Pfam" id="PF02583">
    <property type="entry name" value="Trns_repr_metal"/>
    <property type="match status" value="1"/>
</dbReference>
<dbReference type="InterPro" id="IPR003735">
    <property type="entry name" value="Metal_Tscrpt_repr"/>
</dbReference>
<accession>A0A7X2TQC4</accession>
<dbReference type="PANTHER" id="PTHR33677">
    <property type="entry name" value="TRANSCRIPTIONAL REPRESSOR FRMR-RELATED"/>
    <property type="match status" value="1"/>
</dbReference>
<dbReference type="GO" id="GO:0045892">
    <property type="term" value="P:negative regulation of DNA-templated transcription"/>
    <property type="evidence" value="ECO:0007669"/>
    <property type="project" value="UniProtKB-ARBA"/>
</dbReference>
<dbReference type="GO" id="GO:0046872">
    <property type="term" value="F:metal ion binding"/>
    <property type="evidence" value="ECO:0007669"/>
    <property type="project" value="InterPro"/>
</dbReference>
<comment type="similarity">
    <text evidence="1">Belongs to the FrmR/RcnR family.</text>
</comment>
<protein>
    <submittedName>
        <fullName evidence="2">Metal-sensing transcriptional repressor</fullName>
    </submittedName>
</protein>
<reference evidence="2 3" key="1">
    <citation type="submission" date="2019-08" db="EMBL/GenBank/DDBJ databases">
        <title>In-depth cultivation of the pig gut microbiome towards novel bacterial diversity and tailored functional studies.</title>
        <authorList>
            <person name="Wylensek D."/>
            <person name="Hitch T.C.A."/>
            <person name="Clavel T."/>
        </authorList>
    </citation>
    <scope>NUCLEOTIDE SEQUENCE [LARGE SCALE GENOMIC DNA]</scope>
    <source>
        <strain evidence="2 3">NM-380-WT-3C1</strain>
    </source>
</reference>
<dbReference type="InterPro" id="IPR038390">
    <property type="entry name" value="Metal_Tscrpt_repr_sf"/>
</dbReference>
<proteinExistence type="inferred from homology"/>
<evidence type="ECO:0000256" key="1">
    <source>
        <dbReference type="ARBA" id="ARBA00005260"/>
    </source>
</evidence>
<gene>
    <name evidence="2" type="ORF">FYJ80_02545</name>
</gene>
<comment type="caution">
    <text evidence="2">The sequence shown here is derived from an EMBL/GenBank/DDBJ whole genome shotgun (WGS) entry which is preliminary data.</text>
</comment>
<dbReference type="GO" id="GO:0003677">
    <property type="term" value="F:DNA binding"/>
    <property type="evidence" value="ECO:0007669"/>
    <property type="project" value="InterPro"/>
</dbReference>
<dbReference type="Proteomes" id="UP000460549">
    <property type="component" value="Unassembled WGS sequence"/>
</dbReference>
<keyword evidence="3" id="KW-1185">Reference proteome</keyword>
<name>A0A7X2TQC4_9SPIO</name>
<dbReference type="Gene3D" id="1.20.58.1000">
    <property type="entry name" value="Metal-sensitive repressor, helix protomer"/>
    <property type="match status" value="1"/>
</dbReference>
<evidence type="ECO:0000313" key="2">
    <source>
        <dbReference type="EMBL" id="MSU05662.1"/>
    </source>
</evidence>
<evidence type="ECO:0000313" key="3">
    <source>
        <dbReference type="Proteomes" id="UP000460549"/>
    </source>
</evidence>
<dbReference type="EMBL" id="VUNN01000003">
    <property type="protein sequence ID" value="MSU05662.1"/>
    <property type="molecule type" value="Genomic_DNA"/>
</dbReference>
<organism evidence="2 3">
    <name type="scientific">Bullifex porci</name>
    <dbReference type="NCBI Taxonomy" id="2606638"/>
    <lineage>
        <taxon>Bacteria</taxon>
        <taxon>Pseudomonadati</taxon>
        <taxon>Spirochaetota</taxon>
        <taxon>Spirochaetia</taxon>
        <taxon>Spirochaetales</taxon>
        <taxon>Spirochaetaceae</taxon>
        <taxon>Bullifex</taxon>
    </lineage>
</organism>
<dbReference type="AlphaFoldDB" id="A0A7X2TQC4"/>